<comment type="caution">
    <text evidence="1">The sequence shown here is derived from an EMBL/GenBank/DDBJ whole genome shotgun (WGS) entry which is preliminary data.</text>
</comment>
<evidence type="ECO:0000313" key="2">
    <source>
        <dbReference type="Proteomes" id="UP000736335"/>
    </source>
</evidence>
<keyword evidence="2" id="KW-1185">Reference proteome</keyword>
<dbReference type="EMBL" id="WIUZ02000009">
    <property type="protein sequence ID" value="KAF9784024.1"/>
    <property type="molecule type" value="Genomic_DNA"/>
</dbReference>
<reference evidence="1" key="2">
    <citation type="submission" date="2020-11" db="EMBL/GenBank/DDBJ databases">
        <authorList>
            <consortium name="DOE Joint Genome Institute"/>
            <person name="Kuo A."/>
            <person name="Miyauchi S."/>
            <person name="Kiss E."/>
            <person name="Drula E."/>
            <person name="Kohler A."/>
            <person name="Sanchez-Garcia M."/>
            <person name="Andreopoulos B."/>
            <person name="Barry K.W."/>
            <person name="Bonito G."/>
            <person name="Buee M."/>
            <person name="Carver A."/>
            <person name="Chen C."/>
            <person name="Cichocki N."/>
            <person name="Clum A."/>
            <person name="Culley D."/>
            <person name="Crous P.W."/>
            <person name="Fauchery L."/>
            <person name="Girlanda M."/>
            <person name="Hayes R."/>
            <person name="Keri Z."/>
            <person name="Labutti K."/>
            <person name="Lipzen A."/>
            <person name="Lombard V."/>
            <person name="Magnuson J."/>
            <person name="Maillard F."/>
            <person name="Morin E."/>
            <person name="Murat C."/>
            <person name="Nolan M."/>
            <person name="Ohm R."/>
            <person name="Pangilinan J."/>
            <person name="Pereira M."/>
            <person name="Perotto S."/>
            <person name="Peter M."/>
            <person name="Riley R."/>
            <person name="Sitrit Y."/>
            <person name="Stielow B."/>
            <person name="Szollosi G."/>
            <person name="Zifcakova L."/>
            <person name="Stursova M."/>
            <person name="Spatafora J.W."/>
            <person name="Tedersoo L."/>
            <person name="Vaario L.-M."/>
            <person name="Yamada A."/>
            <person name="Yan M."/>
            <person name="Wang P."/>
            <person name="Xu J."/>
            <person name="Bruns T."/>
            <person name="Baldrian P."/>
            <person name="Vilgalys R."/>
            <person name="Henrissat B."/>
            <person name="Grigoriev I.V."/>
            <person name="Hibbett D."/>
            <person name="Nagy L.G."/>
            <person name="Martin F.M."/>
        </authorList>
    </citation>
    <scope>NUCLEOTIDE SEQUENCE</scope>
    <source>
        <strain evidence="1">UH-Tt-Lm1</strain>
    </source>
</reference>
<sequence>MFLTMHEWLTSSYTALGCLQESLAFTRWRSLISSTQASLSCVDRSKLSVHHPSGPRNQAAHRRLVGHRQENLWATRINERHVRTSGNPTATTEETEWALECMKFIAPPSENRYKEPQPILRRCAKSPLLSLHQEEMGGFSSTARTLLLWVEDPKDIMAFLEHSSNLATWSDATI</sequence>
<organism evidence="1 2">
    <name type="scientific">Thelephora terrestris</name>
    <dbReference type="NCBI Taxonomy" id="56493"/>
    <lineage>
        <taxon>Eukaryota</taxon>
        <taxon>Fungi</taxon>
        <taxon>Dikarya</taxon>
        <taxon>Basidiomycota</taxon>
        <taxon>Agaricomycotina</taxon>
        <taxon>Agaricomycetes</taxon>
        <taxon>Thelephorales</taxon>
        <taxon>Thelephoraceae</taxon>
        <taxon>Thelephora</taxon>
    </lineage>
</organism>
<name>A0A9P6HCI1_9AGAM</name>
<dbReference type="AlphaFoldDB" id="A0A9P6HCI1"/>
<accession>A0A9P6HCI1</accession>
<dbReference type="Proteomes" id="UP000736335">
    <property type="component" value="Unassembled WGS sequence"/>
</dbReference>
<gene>
    <name evidence="1" type="ORF">BJ322DRAFT_890666</name>
</gene>
<protein>
    <submittedName>
        <fullName evidence="1">Uncharacterized protein</fullName>
    </submittedName>
</protein>
<reference evidence="1" key="1">
    <citation type="journal article" date="2020" name="Nat. Commun.">
        <title>Large-scale genome sequencing of mycorrhizal fungi provides insights into the early evolution of symbiotic traits.</title>
        <authorList>
            <person name="Miyauchi S."/>
            <person name="Kiss E."/>
            <person name="Kuo A."/>
            <person name="Drula E."/>
            <person name="Kohler A."/>
            <person name="Sanchez-Garcia M."/>
            <person name="Morin E."/>
            <person name="Andreopoulos B."/>
            <person name="Barry K.W."/>
            <person name="Bonito G."/>
            <person name="Buee M."/>
            <person name="Carver A."/>
            <person name="Chen C."/>
            <person name="Cichocki N."/>
            <person name="Clum A."/>
            <person name="Culley D."/>
            <person name="Crous P.W."/>
            <person name="Fauchery L."/>
            <person name="Girlanda M."/>
            <person name="Hayes R.D."/>
            <person name="Keri Z."/>
            <person name="LaButti K."/>
            <person name="Lipzen A."/>
            <person name="Lombard V."/>
            <person name="Magnuson J."/>
            <person name="Maillard F."/>
            <person name="Murat C."/>
            <person name="Nolan M."/>
            <person name="Ohm R.A."/>
            <person name="Pangilinan J."/>
            <person name="Pereira M.F."/>
            <person name="Perotto S."/>
            <person name="Peter M."/>
            <person name="Pfister S."/>
            <person name="Riley R."/>
            <person name="Sitrit Y."/>
            <person name="Stielow J.B."/>
            <person name="Szollosi G."/>
            <person name="Zifcakova L."/>
            <person name="Stursova M."/>
            <person name="Spatafora J.W."/>
            <person name="Tedersoo L."/>
            <person name="Vaario L.M."/>
            <person name="Yamada A."/>
            <person name="Yan M."/>
            <person name="Wang P."/>
            <person name="Xu J."/>
            <person name="Bruns T."/>
            <person name="Baldrian P."/>
            <person name="Vilgalys R."/>
            <person name="Dunand C."/>
            <person name="Henrissat B."/>
            <person name="Grigoriev I.V."/>
            <person name="Hibbett D."/>
            <person name="Nagy L.G."/>
            <person name="Martin F.M."/>
        </authorList>
    </citation>
    <scope>NUCLEOTIDE SEQUENCE</scope>
    <source>
        <strain evidence="1">UH-Tt-Lm1</strain>
    </source>
</reference>
<proteinExistence type="predicted"/>
<evidence type="ECO:0000313" key="1">
    <source>
        <dbReference type="EMBL" id="KAF9784024.1"/>
    </source>
</evidence>